<feature type="binding site" evidence="12">
    <location>
        <position position="797"/>
    </location>
    <ligand>
        <name>Mg(2+)</name>
        <dbReference type="ChEBI" id="CHEBI:18420"/>
    </ligand>
</feature>
<dbReference type="InterPro" id="IPR013815">
    <property type="entry name" value="ATP_grasp_subdomain_1"/>
</dbReference>
<evidence type="ECO:0000259" key="15">
    <source>
        <dbReference type="Pfam" id="PF02896"/>
    </source>
</evidence>
<evidence type="ECO:0000313" key="16">
    <source>
        <dbReference type="EMBL" id="EWM23135.1"/>
    </source>
</evidence>
<comment type="cofactor">
    <cofactor evidence="1 12">
        <name>Mg(2+)</name>
        <dbReference type="ChEBI" id="CHEBI:18420"/>
    </cofactor>
</comment>
<dbReference type="InterPro" id="IPR000121">
    <property type="entry name" value="PEP_util_C"/>
</dbReference>
<dbReference type="OrthoDB" id="6123450at2759"/>
<dbReference type="PROSITE" id="PS00370">
    <property type="entry name" value="PEP_ENZYMES_PHOS_SITE"/>
    <property type="match status" value="1"/>
</dbReference>
<feature type="binding site" evidence="11">
    <location>
        <position position="645"/>
    </location>
    <ligand>
        <name>substrate</name>
    </ligand>
</feature>
<keyword evidence="17" id="KW-1185">Reference proteome</keyword>
<dbReference type="InterPro" id="IPR002192">
    <property type="entry name" value="PPDK_AMP/ATP-bd"/>
</dbReference>
<keyword evidence="5 12" id="KW-0479">Metal-binding</keyword>
<proteinExistence type="inferred from homology"/>
<evidence type="ECO:0000256" key="8">
    <source>
        <dbReference type="ARBA" id="ARBA00022840"/>
    </source>
</evidence>
<feature type="active site" description="Tele-phosphohistidine intermediate" evidence="10">
    <location>
        <position position="482"/>
    </location>
</feature>
<dbReference type="Pfam" id="PF01326">
    <property type="entry name" value="PPDK_N"/>
    <property type="match status" value="3"/>
</dbReference>
<feature type="binding site" evidence="11">
    <location>
        <position position="773"/>
    </location>
    <ligand>
        <name>substrate</name>
    </ligand>
</feature>
<dbReference type="SUPFAM" id="SSF52009">
    <property type="entry name" value="Phosphohistidine domain"/>
    <property type="match status" value="1"/>
</dbReference>
<keyword evidence="4" id="KW-0808">Transferase</keyword>
<reference evidence="16 17" key="1">
    <citation type="journal article" date="2014" name="Mol. Plant">
        <title>Chromosome Scale Genome Assembly and Transcriptome Profiling of Nannochloropsis gaditana in Nitrogen Depletion.</title>
        <authorList>
            <person name="Corteggiani Carpinelli E."/>
            <person name="Telatin A."/>
            <person name="Vitulo N."/>
            <person name="Forcato C."/>
            <person name="D'Angelo M."/>
            <person name="Schiavon R."/>
            <person name="Vezzi A."/>
            <person name="Giacometti G.M."/>
            <person name="Morosinotto T."/>
            <person name="Valle G."/>
        </authorList>
    </citation>
    <scope>NUCLEOTIDE SEQUENCE [LARGE SCALE GENOMIC DNA]</scope>
    <source>
        <strain evidence="16 17">B-31</strain>
    </source>
</reference>
<feature type="domain" description="PEP-utilising enzyme mobile" evidence="13">
    <location>
        <begin position="451"/>
        <end position="531"/>
    </location>
</feature>
<evidence type="ECO:0000256" key="6">
    <source>
        <dbReference type="ARBA" id="ARBA00022741"/>
    </source>
</evidence>
<protein>
    <recommendedName>
        <fullName evidence="3">pyruvate, phosphate dikinase</fullName>
        <ecNumber evidence="3">2.7.9.1</ecNumber>
    </recommendedName>
</protein>
<dbReference type="GO" id="GO:0005524">
    <property type="term" value="F:ATP binding"/>
    <property type="evidence" value="ECO:0007669"/>
    <property type="project" value="UniProtKB-KW"/>
</dbReference>
<dbReference type="GO" id="GO:0016301">
    <property type="term" value="F:kinase activity"/>
    <property type="evidence" value="ECO:0007669"/>
    <property type="project" value="UniProtKB-KW"/>
</dbReference>
<dbReference type="NCBIfam" id="TIGR01828">
    <property type="entry name" value="pyru_phos_dikin"/>
    <property type="match status" value="1"/>
</dbReference>
<keyword evidence="7 16" id="KW-0418">Kinase</keyword>
<comment type="similarity">
    <text evidence="2">Belongs to the PEP-utilizing enzyme family.</text>
</comment>
<evidence type="ECO:0000256" key="9">
    <source>
        <dbReference type="ARBA" id="ARBA00022842"/>
    </source>
</evidence>
<evidence type="ECO:0000259" key="14">
    <source>
        <dbReference type="Pfam" id="PF01326"/>
    </source>
</evidence>
<dbReference type="InterPro" id="IPR008279">
    <property type="entry name" value="PEP-util_enz_mobile_dom"/>
</dbReference>
<dbReference type="NCBIfam" id="NF004531">
    <property type="entry name" value="PRK05878.1"/>
    <property type="match status" value="1"/>
</dbReference>
<dbReference type="Proteomes" id="UP000019335">
    <property type="component" value="Chromosome 18"/>
</dbReference>
<feature type="domain" description="Pyruvate phosphate dikinase AMP/ATP-binding" evidence="14">
    <location>
        <begin position="50"/>
        <end position="87"/>
    </location>
</feature>
<dbReference type="PANTHER" id="PTHR22931:SF9">
    <property type="entry name" value="PYRUVATE, PHOSPHATE DIKINASE 1, CHLOROPLASTIC"/>
    <property type="match status" value="1"/>
</dbReference>
<organism evidence="16 17">
    <name type="scientific">Nannochloropsis gaditana</name>
    <dbReference type="NCBI Taxonomy" id="72520"/>
    <lineage>
        <taxon>Eukaryota</taxon>
        <taxon>Sar</taxon>
        <taxon>Stramenopiles</taxon>
        <taxon>Ochrophyta</taxon>
        <taxon>Eustigmatophyceae</taxon>
        <taxon>Eustigmatales</taxon>
        <taxon>Monodopsidaceae</taxon>
        <taxon>Nannochloropsis</taxon>
    </lineage>
</organism>
<gene>
    <name evidence="16" type="ORF">Naga_100043g42</name>
</gene>
<dbReference type="EMBL" id="AZIL01001816">
    <property type="protein sequence ID" value="EWM23135.1"/>
    <property type="molecule type" value="Genomic_DNA"/>
</dbReference>
<dbReference type="Gene3D" id="3.20.20.60">
    <property type="entry name" value="Phosphoenolpyruvate-binding domains"/>
    <property type="match status" value="1"/>
</dbReference>
<dbReference type="EC" id="2.7.9.1" evidence="3"/>
<dbReference type="Gene3D" id="3.50.30.10">
    <property type="entry name" value="Phosphohistidine domain"/>
    <property type="match status" value="1"/>
</dbReference>
<feature type="binding site" evidence="12">
    <location>
        <position position="773"/>
    </location>
    <ligand>
        <name>Mg(2+)</name>
        <dbReference type="ChEBI" id="CHEBI:18420"/>
    </ligand>
</feature>
<feature type="binding site" evidence="11">
    <location>
        <position position="794"/>
    </location>
    <ligand>
        <name>substrate</name>
    </ligand>
</feature>
<evidence type="ECO:0000313" key="17">
    <source>
        <dbReference type="Proteomes" id="UP000019335"/>
    </source>
</evidence>
<keyword evidence="8" id="KW-0067">ATP-binding</keyword>
<feature type="domain" description="PEP-utilising enzyme C-terminal" evidence="15">
    <location>
        <begin position="549"/>
        <end position="881"/>
    </location>
</feature>
<dbReference type="InterPro" id="IPR015813">
    <property type="entry name" value="Pyrv/PenolPyrv_kinase-like_dom"/>
</dbReference>
<evidence type="ECO:0000256" key="11">
    <source>
        <dbReference type="PIRSR" id="PIRSR000853-2"/>
    </source>
</evidence>
<evidence type="ECO:0000256" key="10">
    <source>
        <dbReference type="PIRSR" id="PIRSR000853-1"/>
    </source>
</evidence>
<dbReference type="InterPro" id="IPR036637">
    <property type="entry name" value="Phosphohistidine_dom_sf"/>
</dbReference>
<dbReference type="Gene3D" id="3.30.470.20">
    <property type="entry name" value="ATP-grasp fold, B domain"/>
    <property type="match status" value="1"/>
</dbReference>
<dbReference type="SMR" id="W7T800"/>
<accession>W7T800</accession>
<feature type="binding site" evidence="11">
    <location>
        <position position="589"/>
    </location>
    <ligand>
        <name>substrate</name>
    </ligand>
</feature>
<dbReference type="Gene3D" id="1.10.189.10">
    <property type="entry name" value="Pyruvate Phosphate Dikinase, domain 2"/>
    <property type="match status" value="1"/>
</dbReference>
<dbReference type="AlphaFoldDB" id="W7T800"/>
<dbReference type="Gene3D" id="1.20.80.30">
    <property type="match status" value="1"/>
</dbReference>
<dbReference type="GO" id="GO:0046872">
    <property type="term" value="F:metal ion binding"/>
    <property type="evidence" value="ECO:0007669"/>
    <property type="project" value="UniProtKB-KW"/>
</dbReference>
<feature type="domain" description="Pyruvate phosphate dikinase AMP/ATP-binding" evidence="14">
    <location>
        <begin position="97"/>
        <end position="321"/>
    </location>
</feature>
<feature type="active site" description="Proton donor" evidence="10">
    <location>
        <position position="861"/>
    </location>
</feature>
<evidence type="ECO:0000256" key="12">
    <source>
        <dbReference type="PIRSR" id="PIRSR000853-3"/>
    </source>
</evidence>
<dbReference type="Gene3D" id="3.30.1490.20">
    <property type="entry name" value="ATP-grasp fold, A domain"/>
    <property type="match status" value="1"/>
</dbReference>
<evidence type="ECO:0000256" key="2">
    <source>
        <dbReference type="ARBA" id="ARBA00007837"/>
    </source>
</evidence>
<dbReference type="InterPro" id="IPR010121">
    <property type="entry name" value="Pyruvate_phosphate_dikinase"/>
</dbReference>
<evidence type="ECO:0000256" key="4">
    <source>
        <dbReference type="ARBA" id="ARBA00022679"/>
    </source>
</evidence>
<feature type="binding site" evidence="11">
    <location>
        <position position="797"/>
    </location>
    <ligand>
        <name>substrate</name>
    </ligand>
</feature>
<keyword evidence="6" id="KW-0547">Nucleotide-binding</keyword>
<evidence type="ECO:0000256" key="1">
    <source>
        <dbReference type="ARBA" id="ARBA00001946"/>
    </source>
</evidence>
<dbReference type="GO" id="GO:0050242">
    <property type="term" value="F:pyruvate, phosphate dikinase activity"/>
    <property type="evidence" value="ECO:0007669"/>
    <property type="project" value="UniProtKB-EC"/>
</dbReference>
<dbReference type="SUPFAM" id="SSF51621">
    <property type="entry name" value="Phosphoenolpyruvate/pyruvate domain"/>
    <property type="match status" value="1"/>
</dbReference>
<dbReference type="InterPro" id="IPR040442">
    <property type="entry name" value="Pyrv_kinase-like_dom_sf"/>
</dbReference>
<feature type="binding site" evidence="11">
    <location>
        <position position="796"/>
    </location>
    <ligand>
        <name>substrate</name>
    </ligand>
</feature>
<dbReference type="Pfam" id="PF02896">
    <property type="entry name" value="PEP-utilizers_C"/>
    <property type="match status" value="1"/>
</dbReference>
<feature type="binding site" evidence="11">
    <location>
        <position position="795"/>
    </location>
    <ligand>
        <name>substrate</name>
    </ligand>
</feature>
<evidence type="ECO:0000256" key="3">
    <source>
        <dbReference type="ARBA" id="ARBA00011994"/>
    </source>
</evidence>
<dbReference type="Pfam" id="PF00391">
    <property type="entry name" value="PEP-utilizers"/>
    <property type="match status" value="1"/>
</dbReference>
<dbReference type="PANTHER" id="PTHR22931">
    <property type="entry name" value="PHOSPHOENOLPYRUVATE DIKINASE-RELATED"/>
    <property type="match status" value="1"/>
</dbReference>
<feature type="domain" description="Pyruvate phosphate dikinase AMP/ATP-binding" evidence="14">
    <location>
        <begin position="328"/>
        <end position="383"/>
    </location>
</feature>
<name>W7T800_9STRA</name>
<sequence length="994" mass="110176">MVSCSNFWRSTQVNRKLVGIQDNILPHNSMPGPNQKRVYMFAEGRIDQKELLGNKGANLCEMSRLGLPVPPGFVITTTTCLDFFEAKKKMPLGLKEEYLTALAQVEKQAGKKFGDKSNPLLLSVRSGAAVSMPGMMDTVLSLGLNDEIVAALVESTGNKKWAFDCYRRLIQMYQNVVLGKSTDPYEEVIKKMKVAKGYKYDMQMSGEDWEEVVRQFKGLGEALPTDPHEQLETAIAAVFNSWFTPRAVRYREYNNIQGLLGTACNVQTMVFGNKSADSGTGVAFTRNPATGENVFFGEYLEQAQGEDVVSGVRTPHSLAFLQQHMPEAYQELDKYQRLLETHFRDMQDLEFSVEDRKLYMLQTRTGKRTAKASVQIAVDMVAEGMITEQEALLRIDPERMNYFLHPTVDTKAPKTVLGKGLPASPGAATGAVVFSPEVAETMVKGDPNVKLILVRTETTADDIHGMRAATGIVTENGGMTSHAAVVARGMGKCCVAGAHTLHVDVEGKQFITKDGTVIKEGDVITLDGATGLVLLGDVPRMPPGADACFQTLMGWAHKHSRLAVAANADSPEDARVALSYGATGIGLCRTEHMFFPPERIDIMREMILAETEKERQKALDRLFAFQKADMRAMFEVMTGKHVTIRLLDPPLHEFLPTNHHDAEALAARIGKPVETVLREISDLKEANPMLGFRGCRLTIKFPEITLMQVRAIIMAAVEARAGGAVVHPEIMIPLVATSTELEVIVPLVEAEIRKIFAESGGITVPYRLGTMVEVPRACLTAEKIAPFVSFISFGTNDLTQMTWGFSRDDVSHFLPQYLEKKVIHADPFVSIDEEGVGQLIKMTTDKMKTQKNGGSFTAGICGEHGGDPASVAFFSRAGLDYPHNQPSKRSLQKRKAKEMKSRSRVSQLHHLPSQAIHGKAVDTRIFHSRRREAKTNYLNSQLMVSLARKKSQRSHFFFSTIQSENDFCFQKGNHERALKDKDKHQLCQEQGQQN</sequence>
<comment type="caution">
    <text evidence="16">The sequence shown here is derived from an EMBL/GenBank/DDBJ whole genome shotgun (WGS) entry which is preliminary data.</text>
</comment>
<dbReference type="SUPFAM" id="SSF56059">
    <property type="entry name" value="Glutathione synthetase ATP-binding domain-like"/>
    <property type="match status" value="1"/>
</dbReference>
<dbReference type="PIRSF" id="PIRSF000853">
    <property type="entry name" value="PPDK"/>
    <property type="match status" value="1"/>
</dbReference>
<evidence type="ECO:0000259" key="13">
    <source>
        <dbReference type="Pfam" id="PF00391"/>
    </source>
</evidence>
<evidence type="ECO:0000256" key="5">
    <source>
        <dbReference type="ARBA" id="ARBA00022723"/>
    </source>
</evidence>
<keyword evidence="9 12" id="KW-0460">Magnesium</keyword>
<dbReference type="InterPro" id="IPR018274">
    <property type="entry name" value="PEP_util_AS"/>
</dbReference>
<evidence type="ECO:0000256" key="7">
    <source>
        <dbReference type="ARBA" id="ARBA00022777"/>
    </source>
</evidence>